<dbReference type="Pfam" id="PF13649">
    <property type="entry name" value="Methyltransf_25"/>
    <property type="match status" value="1"/>
</dbReference>
<dbReference type="EMBL" id="AWTV01000008">
    <property type="protein sequence ID" value="KIH90241.1"/>
    <property type="molecule type" value="Genomic_DNA"/>
</dbReference>
<evidence type="ECO:0000313" key="5">
    <source>
        <dbReference type="Proteomes" id="UP000031575"/>
    </source>
</evidence>
<dbReference type="InterPro" id="IPR041698">
    <property type="entry name" value="Methyltransf_25"/>
</dbReference>
<evidence type="ECO:0000259" key="3">
    <source>
        <dbReference type="Pfam" id="PF13649"/>
    </source>
</evidence>
<dbReference type="Proteomes" id="UP000031575">
    <property type="component" value="Unassembled WGS sequence"/>
</dbReference>
<dbReference type="Gene3D" id="3.40.50.150">
    <property type="entry name" value="Vaccinia Virus protein VP39"/>
    <property type="match status" value="1"/>
</dbReference>
<protein>
    <recommendedName>
        <fullName evidence="3">Methyltransferase domain-containing protein</fullName>
    </recommendedName>
</protein>
<dbReference type="CDD" id="cd02440">
    <property type="entry name" value="AdoMet_MTases"/>
    <property type="match status" value="1"/>
</dbReference>
<reference evidence="4 5" key="1">
    <citation type="journal article" date="2014" name="BMC Genomics">
        <title>Comparative genomics of the major fungal agents of human and animal Sporotrichosis: Sporothrix schenckii and Sporothrix brasiliensis.</title>
        <authorList>
            <person name="Teixeira M.M."/>
            <person name="de Almeida L.G."/>
            <person name="Kubitschek-Barreira P."/>
            <person name="Alves F.L."/>
            <person name="Kioshima E.S."/>
            <person name="Abadio A.K."/>
            <person name="Fernandes L."/>
            <person name="Derengowski L.S."/>
            <person name="Ferreira K.S."/>
            <person name="Souza R.C."/>
            <person name="Ruiz J.C."/>
            <person name="de Andrade N.C."/>
            <person name="Paes H.C."/>
            <person name="Nicola A.M."/>
            <person name="Albuquerque P."/>
            <person name="Gerber A.L."/>
            <person name="Martins V.P."/>
            <person name="Peconick L.D."/>
            <person name="Neto A.V."/>
            <person name="Chaucanez C.B."/>
            <person name="Silva P.A."/>
            <person name="Cunha O.L."/>
            <person name="de Oliveira F.F."/>
            <person name="dos Santos T.C."/>
            <person name="Barros A.L."/>
            <person name="Soares M.A."/>
            <person name="de Oliveira L.M."/>
            <person name="Marini M.M."/>
            <person name="Villalobos-Duno H."/>
            <person name="Cunha M.M."/>
            <person name="de Hoog S."/>
            <person name="da Silveira J.F."/>
            <person name="Henrissat B."/>
            <person name="Nino-Vega G.A."/>
            <person name="Cisalpino P.S."/>
            <person name="Mora-Montes H.M."/>
            <person name="Almeida S.R."/>
            <person name="Stajich J.E."/>
            <person name="Lopes-Bezerra L.M."/>
            <person name="Vasconcelos A.T."/>
            <person name="Felipe M.S."/>
        </authorList>
    </citation>
    <scope>NUCLEOTIDE SEQUENCE [LARGE SCALE GENOMIC DNA]</scope>
    <source>
        <strain evidence="4 5">5110</strain>
    </source>
</reference>
<dbReference type="HOGENOM" id="CLU_010595_9_1_1"/>
<sequence length="330" mass="36240">MATAIKENTPRPPPSAPAQPSLPSPFKSAAMSLYPLNHSELSAEIERLEWNHHNVFVPMSGNTVVAPEVDAYLQGLVTARADDPAFTGRPPVSVADIGTGTGVWLVDLASSLPPTARLDGFDFNTSKFRPAASRPPNVQLLEANATEPFAAELQDKYDLVHVRLLVLGLKSSDWQPLAANLRTLLRPGGYLVWEEIDVEHFAGFPEDSELADAMRQMLRFYKARSHQGGSATYPIGLDTLLTSENFEDARQDVFKASDFWDHPTLFGTTMTSLHTIAASYMQGMVHTGGFEDVQTKEDAVRKSAAVKAALDAKTAKADFWFWRTTARKPL</sequence>
<dbReference type="AlphaFoldDB" id="A0A0C2IMH4"/>
<dbReference type="SUPFAM" id="SSF53335">
    <property type="entry name" value="S-adenosyl-L-methionine-dependent methyltransferases"/>
    <property type="match status" value="1"/>
</dbReference>
<dbReference type="InterPro" id="IPR029063">
    <property type="entry name" value="SAM-dependent_MTases_sf"/>
</dbReference>
<dbReference type="VEuPathDB" id="FungiDB:SPBR_00787"/>
<evidence type="ECO:0000256" key="2">
    <source>
        <dbReference type="SAM" id="MobiDB-lite"/>
    </source>
</evidence>
<dbReference type="RefSeq" id="XP_040618251.1">
    <property type="nucleotide sequence ID" value="XM_040759106.1"/>
</dbReference>
<feature type="region of interest" description="Disordered" evidence="2">
    <location>
        <begin position="1"/>
        <end position="24"/>
    </location>
</feature>
<comment type="similarity">
    <text evidence="1">Belongs to the methyltransferase superfamily. LaeA methyltransferase family.</text>
</comment>
<organism evidence="4 5">
    <name type="scientific">Sporothrix brasiliensis 5110</name>
    <dbReference type="NCBI Taxonomy" id="1398154"/>
    <lineage>
        <taxon>Eukaryota</taxon>
        <taxon>Fungi</taxon>
        <taxon>Dikarya</taxon>
        <taxon>Ascomycota</taxon>
        <taxon>Pezizomycotina</taxon>
        <taxon>Sordariomycetes</taxon>
        <taxon>Sordariomycetidae</taxon>
        <taxon>Ophiostomatales</taxon>
        <taxon>Ophiostomataceae</taxon>
        <taxon>Sporothrix</taxon>
    </lineage>
</organism>
<comment type="caution">
    <text evidence="4">The sequence shown here is derived from an EMBL/GenBank/DDBJ whole genome shotgun (WGS) entry which is preliminary data.</text>
</comment>
<name>A0A0C2IMH4_9PEZI</name>
<evidence type="ECO:0000313" key="4">
    <source>
        <dbReference type="EMBL" id="KIH90241.1"/>
    </source>
</evidence>
<gene>
    <name evidence="4" type="ORF">SPBR_00787</name>
</gene>
<dbReference type="PANTHER" id="PTHR43591">
    <property type="entry name" value="METHYLTRANSFERASE"/>
    <property type="match status" value="1"/>
</dbReference>
<accession>A0A0C2IMH4</accession>
<feature type="compositionally biased region" description="Pro residues" evidence="2">
    <location>
        <begin position="10"/>
        <end position="23"/>
    </location>
</feature>
<feature type="domain" description="Methyltransferase" evidence="3">
    <location>
        <begin position="94"/>
        <end position="189"/>
    </location>
</feature>
<dbReference type="GeneID" id="63674027"/>
<dbReference type="PANTHER" id="PTHR43591:SF50">
    <property type="entry name" value="METHYLTRANSFERASE DOMAIN-CONTAINING PROTEIN-RELATED"/>
    <property type="match status" value="1"/>
</dbReference>
<keyword evidence="5" id="KW-1185">Reference proteome</keyword>
<proteinExistence type="inferred from homology"/>
<evidence type="ECO:0000256" key="1">
    <source>
        <dbReference type="ARBA" id="ARBA00038158"/>
    </source>
</evidence>
<dbReference type="OrthoDB" id="417697at2759"/>